<gene>
    <name evidence="2" type="ordered locus">Cpin_7241</name>
</gene>
<accession>A0A979H0A7</accession>
<dbReference type="AlphaFoldDB" id="A0A979H0A7"/>
<reference evidence="2 3" key="2">
    <citation type="journal article" date="2010" name="Stand. Genomic Sci.">
        <title>Complete genome sequence of Chitinophaga pinensis type strain (UQM 2034).</title>
        <authorList>
            <person name="Glavina Del Rio T."/>
            <person name="Abt B."/>
            <person name="Spring S."/>
            <person name="Lapidus A."/>
            <person name="Nolan M."/>
            <person name="Tice H."/>
            <person name="Copeland A."/>
            <person name="Cheng J.F."/>
            <person name="Chen F."/>
            <person name="Bruce D."/>
            <person name="Goodwin L."/>
            <person name="Pitluck S."/>
            <person name="Ivanova N."/>
            <person name="Mavromatis K."/>
            <person name="Mikhailova N."/>
            <person name="Pati A."/>
            <person name="Chen A."/>
            <person name="Palaniappan K."/>
            <person name="Land M."/>
            <person name="Hauser L."/>
            <person name="Chang Y.J."/>
            <person name="Jeffries C.D."/>
            <person name="Chain P."/>
            <person name="Saunders E."/>
            <person name="Detter J.C."/>
            <person name="Brettin T."/>
            <person name="Rohde M."/>
            <person name="Goker M."/>
            <person name="Bristow J."/>
            <person name="Eisen J.A."/>
            <person name="Markowitz V."/>
            <person name="Hugenholtz P."/>
            <person name="Kyrpides N.C."/>
            <person name="Klenk H.P."/>
            <person name="Lucas S."/>
        </authorList>
    </citation>
    <scope>NUCLEOTIDE SEQUENCE [LARGE SCALE GENOMIC DNA]</scope>
    <source>
        <strain evidence="3">ATCC 43595 / DSM 2588 / LMG 13176 / NBRC 15968 / NCIMB 11800 / UQM 2034</strain>
    </source>
</reference>
<dbReference type="EMBL" id="CP001699">
    <property type="protein sequence ID" value="ACU64641.1"/>
    <property type="molecule type" value="Genomic_DNA"/>
</dbReference>
<evidence type="ECO:0000256" key="1">
    <source>
        <dbReference type="SAM" id="Coils"/>
    </source>
</evidence>
<dbReference type="Proteomes" id="UP000002215">
    <property type="component" value="Chromosome"/>
</dbReference>
<sequence>MALEQYIQRIDDKLHLLLKKLQQVQAENVLLKEQLLTQESTLTTQHETIAALENKLHLAKMAGATGQGTPASREDDEEFRKEMRNKINDYIKEIDRCIALLNS</sequence>
<reference evidence="3" key="1">
    <citation type="submission" date="2009-08" db="EMBL/GenBank/DDBJ databases">
        <title>The complete genome of Chitinophaga pinensis DSM 2588.</title>
        <authorList>
            <consortium name="US DOE Joint Genome Institute (JGI-PGF)"/>
            <person name="Lucas S."/>
            <person name="Copeland A."/>
            <person name="Lapidus A."/>
            <person name="Glavina del Rio T."/>
            <person name="Dalin E."/>
            <person name="Tice H."/>
            <person name="Bruce D."/>
            <person name="Goodwin L."/>
            <person name="Pitluck S."/>
            <person name="Kyrpides N."/>
            <person name="Mavromatis K."/>
            <person name="Ivanova N."/>
            <person name="Mikhailova N."/>
            <person name="Sims D."/>
            <person name="Meinche L."/>
            <person name="Brettin T."/>
            <person name="Detter J.C."/>
            <person name="Han C."/>
            <person name="Larimer F."/>
            <person name="Land M."/>
            <person name="Hauser L."/>
            <person name="Markowitz V."/>
            <person name="Cheng J.-F."/>
            <person name="Hugenholtz P."/>
            <person name="Woyke T."/>
            <person name="Wu D."/>
            <person name="Spring S."/>
            <person name="Klenk H.-P."/>
            <person name="Eisen J.A."/>
        </authorList>
    </citation>
    <scope>NUCLEOTIDE SEQUENCE [LARGE SCALE GENOMIC DNA]</scope>
    <source>
        <strain evidence="3">ATCC 43595 / DSM 2588 / LMG 13176 / NBRC 15968 / NCIMB 11800 / UQM 2034</strain>
    </source>
</reference>
<evidence type="ECO:0000313" key="3">
    <source>
        <dbReference type="Proteomes" id="UP000002215"/>
    </source>
</evidence>
<organism evidence="2 3">
    <name type="scientific">Chitinophaga pinensis (strain ATCC 43595 / DSM 2588 / LMG 13176 / NBRC 15968 / NCIMB 11800 / UQM 2034)</name>
    <dbReference type="NCBI Taxonomy" id="485918"/>
    <lineage>
        <taxon>Bacteria</taxon>
        <taxon>Pseudomonadati</taxon>
        <taxon>Bacteroidota</taxon>
        <taxon>Chitinophagia</taxon>
        <taxon>Chitinophagales</taxon>
        <taxon>Chitinophagaceae</taxon>
        <taxon>Chitinophaga</taxon>
    </lineage>
</organism>
<protein>
    <submittedName>
        <fullName evidence="2">Uncharacterized protein</fullName>
    </submittedName>
</protein>
<keyword evidence="1" id="KW-0175">Coiled coil</keyword>
<name>A0A979H0A7_CHIPD</name>
<feature type="coiled-coil region" evidence="1">
    <location>
        <begin position="7"/>
        <end position="41"/>
    </location>
</feature>
<evidence type="ECO:0000313" key="2">
    <source>
        <dbReference type="EMBL" id="ACU64641.1"/>
    </source>
</evidence>
<dbReference type="KEGG" id="cpi:Cpin_7241"/>
<proteinExistence type="predicted"/>